<keyword evidence="2" id="KW-1185">Reference proteome</keyword>
<comment type="caution">
    <text evidence="1">The sequence shown here is derived from an EMBL/GenBank/DDBJ whole genome shotgun (WGS) entry which is preliminary data.</text>
</comment>
<name>A0ACB8B699_9AGAM</name>
<evidence type="ECO:0000313" key="1">
    <source>
        <dbReference type="EMBL" id="KAH7921251.1"/>
    </source>
</evidence>
<dbReference type="EMBL" id="MU266535">
    <property type="protein sequence ID" value="KAH7921251.1"/>
    <property type="molecule type" value="Genomic_DNA"/>
</dbReference>
<accession>A0ACB8B699</accession>
<protein>
    <submittedName>
        <fullName evidence="1">Glycosyltransferase family 69 protein</fullName>
    </submittedName>
</protein>
<sequence length="436" mass="50210">MLRLDPAGEFSEVPEERSPRLEDVEEAYEPPSTSSAPDHQNDLWLQRRQWWIKIFVYLAILCISVEIGAQYEQSGDVRFRPAIDFAVARPNSTGYAKQEKIFIAAMFSNNEDVIPYWSASLTKTIRYLGTDNVFVSIVESFSDDRSPALLREFDGLLTTMGVAHRILTDDYTIERPEDMGGNNRIDFLSAVRNRALEPLVENGGYDKVVFSNDVYIEPETFIELLETADGEYDMACGLDFGHYGGYDAWVLRDRLGKLTSSVWPYFFDEVDHRAMQIEAPVPVFACWNGIIVVRADPLLPIHLRSNHTLSTEPLPFPLPSTHPAAHDASLSGPNPALTPAVRFRASAPEECFSSESFLLPYDLRRQFNMQRIFVNPRVITAYKWRFYLYFKWFIRHPLMKWWVQKLYDVTWMRKNIIVVGDPAKVSWWDGGDCHPW</sequence>
<proteinExistence type="predicted"/>
<gene>
    <name evidence="1" type="ORF">BV22DRAFT_1107296</name>
</gene>
<organism evidence="1 2">
    <name type="scientific">Leucogyrophana mollusca</name>
    <dbReference type="NCBI Taxonomy" id="85980"/>
    <lineage>
        <taxon>Eukaryota</taxon>
        <taxon>Fungi</taxon>
        <taxon>Dikarya</taxon>
        <taxon>Basidiomycota</taxon>
        <taxon>Agaricomycotina</taxon>
        <taxon>Agaricomycetes</taxon>
        <taxon>Agaricomycetidae</taxon>
        <taxon>Boletales</taxon>
        <taxon>Boletales incertae sedis</taxon>
        <taxon>Leucogyrophana</taxon>
    </lineage>
</organism>
<reference evidence="1" key="1">
    <citation type="journal article" date="2021" name="New Phytol.">
        <title>Evolutionary innovations through gain and loss of genes in the ectomycorrhizal Boletales.</title>
        <authorList>
            <person name="Wu G."/>
            <person name="Miyauchi S."/>
            <person name="Morin E."/>
            <person name="Kuo A."/>
            <person name="Drula E."/>
            <person name="Varga T."/>
            <person name="Kohler A."/>
            <person name="Feng B."/>
            <person name="Cao Y."/>
            <person name="Lipzen A."/>
            <person name="Daum C."/>
            <person name="Hundley H."/>
            <person name="Pangilinan J."/>
            <person name="Johnson J."/>
            <person name="Barry K."/>
            <person name="LaButti K."/>
            <person name="Ng V."/>
            <person name="Ahrendt S."/>
            <person name="Min B."/>
            <person name="Choi I.G."/>
            <person name="Park H."/>
            <person name="Plett J.M."/>
            <person name="Magnuson J."/>
            <person name="Spatafora J.W."/>
            <person name="Nagy L.G."/>
            <person name="Henrissat B."/>
            <person name="Grigoriev I.V."/>
            <person name="Yang Z.L."/>
            <person name="Xu J."/>
            <person name="Martin F.M."/>
        </authorList>
    </citation>
    <scope>NUCLEOTIDE SEQUENCE</scope>
    <source>
        <strain evidence="1">KUC20120723A-06</strain>
    </source>
</reference>
<evidence type="ECO:0000313" key="2">
    <source>
        <dbReference type="Proteomes" id="UP000790709"/>
    </source>
</evidence>
<dbReference type="Proteomes" id="UP000790709">
    <property type="component" value="Unassembled WGS sequence"/>
</dbReference>